<gene>
    <name evidence="1" type="ORF">NCTC4822_00603</name>
</gene>
<keyword evidence="2" id="KW-1185">Reference proteome</keyword>
<sequence length="153" mass="16752">MVSIKQDGRINSRQLNDLDLVELAGFHAYKTVRENKYITVNDKKVKVVDVIADPETGLNAFTVQNTANGGYTVVYTGTNPKSKEDIITDLHLVNTTAPPQLEAGEEYLNDMEKKFGKIDSIAGNSLGGGVGVPTLELVLFLRVYVPTMECMSD</sequence>
<protein>
    <submittedName>
        <fullName evidence="1">Uncharacterized protein</fullName>
    </submittedName>
</protein>
<evidence type="ECO:0000313" key="2">
    <source>
        <dbReference type="Proteomes" id="UP000254519"/>
    </source>
</evidence>
<dbReference type="RefSeq" id="WP_115360076.1">
    <property type="nucleotide sequence ID" value="NZ_CP038012.1"/>
</dbReference>
<proteinExistence type="predicted"/>
<organism evidence="1 2">
    <name type="scientific">Sporosarcina pasteurii</name>
    <name type="common">Bacillus pasteurii</name>
    <dbReference type="NCBI Taxonomy" id="1474"/>
    <lineage>
        <taxon>Bacteria</taxon>
        <taxon>Bacillati</taxon>
        <taxon>Bacillota</taxon>
        <taxon>Bacilli</taxon>
        <taxon>Bacillales</taxon>
        <taxon>Caryophanaceae</taxon>
        <taxon>Sporosarcina</taxon>
    </lineage>
</organism>
<accession>A0A380BD12</accession>
<reference evidence="1 2" key="1">
    <citation type="submission" date="2018-06" db="EMBL/GenBank/DDBJ databases">
        <authorList>
            <consortium name="Pathogen Informatics"/>
            <person name="Doyle S."/>
        </authorList>
    </citation>
    <scope>NUCLEOTIDE SEQUENCE [LARGE SCALE GENOMIC DNA]</scope>
    <source>
        <strain evidence="2">ATCC 11859 / DSM 33 / NCIB 8841 / NCTC 4822</strain>
    </source>
</reference>
<dbReference type="AlphaFoldDB" id="A0A380BD12"/>
<evidence type="ECO:0000313" key="1">
    <source>
        <dbReference type="EMBL" id="SUI99398.1"/>
    </source>
</evidence>
<name>A0A380BD12_SPOPA</name>
<dbReference type="Proteomes" id="UP000254519">
    <property type="component" value="Unassembled WGS sequence"/>
</dbReference>
<dbReference type="EMBL" id="UGYZ01000002">
    <property type="protein sequence ID" value="SUI99398.1"/>
    <property type="molecule type" value="Genomic_DNA"/>
</dbReference>
<dbReference type="OrthoDB" id="2747668at2"/>